<comment type="cofactor">
    <cofactor evidence="1">
        <name>pyridoxal 5'-phosphate</name>
        <dbReference type="ChEBI" id="CHEBI:597326"/>
    </cofactor>
</comment>
<comment type="similarity">
    <text evidence="2">Belongs to the serine/threonine dehydratase family.</text>
</comment>
<dbReference type="GO" id="GO:0005524">
    <property type="term" value="F:ATP binding"/>
    <property type="evidence" value="ECO:0007669"/>
    <property type="project" value="TreeGrafter"/>
</dbReference>
<evidence type="ECO:0000313" key="5">
    <source>
        <dbReference type="EMBL" id="KOO24179.1"/>
    </source>
</evidence>
<feature type="domain" description="Tryptophan synthase beta chain-like PALP" evidence="4">
    <location>
        <begin position="2"/>
        <end position="177"/>
    </location>
</feature>
<evidence type="ECO:0000313" key="6">
    <source>
        <dbReference type="Proteomes" id="UP000037460"/>
    </source>
</evidence>
<dbReference type="GO" id="GO:0003941">
    <property type="term" value="F:L-serine ammonia-lyase activity"/>
    <property type="evidence" value="ECO:0007669"/>
    <property type="project" value="TreeGrafter"/>
</dbReference>
<dbReference type="InterPro" id="IPR036052">
    <property type="entry name" value="TrpB-like_PALP_sf"/>
</dbReference>
<sequence length="193" mass="20118">MGATFVHPYDDALVLAGQGTIGLELHEQLGRHELDAVLVPVSGGGLIGGIAVAIKALRPSVRVIAVEPQGKELRLCFAQRQRVLDAATANAPIDTIADAIRTKAFGPIPWASASDLLDPTVLSVSNAQIGEAMRVAFVEMKQVVEPAGALTLAALLAPEFGALRAQGLKHVAAVVCGGNVDLELLMRHVAPRS</sequence>
<organism evidence="5 6">
    <name type="scientific">Chrysochromulina tobinii</name>
    <dbReference type="NCBI Taxonomy" id="1460289"/>
    <lineage>
        <taxon>Eukaryota</taxon>
        <taxon>Haptista</taxon>
        <taxon>Haptophyta</taxon>
        <taxon>Prymnesiophyceae</taxon>
        <taxon>Prymnesiales</taxon>
        <taxon>Chrysochromulinaceae</taxon>
        <taxon>Chrysochromulina</taxon>
    </lineage>
</organism>
<keyword evidence="6" id="KW-1185">Reference proteome</keyword>
<dbReference type="OrthoDB" id="271064at2759"/>
<evidence type="ECO:0000256" key="3">
    <source>
        <dbReference type="ARBA" id="ARBA00022898"/>
    </source>
</evidence>
<dbReference type="Pfam" id="PF00291">
    <property type="entry name" value="PALP"/>
    <property type="match status" value="1"/>
</dbReference>
<dbReference type="Proteomes" id="UP000037460">
    <property type="component" value="Unassembled WGS sequence"/>
</dbReference>
<evidence type="ECO:0000259" key="4">
    <source>
        <dbReference type="Pfam" id="PF00291"/>
    </source>
</evidence>
<gene>
    <name evidence="5" type="ORF">Ctob_000230</name>
</gene>
<protein>
    <submittedName>
        <fullName evidence="5">Serine racemase</fullName>
    </submittedName>
</protein>
<evidence type="ECO:0000256" key="1">
    <source>
        <dbReference type="ARBA" id="ARBA00001933"/>
    </source>
</evidence>
<dbReference type="GO" id="GO:0018114">
    <property type="term" value="F:threonine racemase activity"/>
    <property type="evidence" value="ECO:0007669"/>
    <property type="project" value="TreeGrafter"/>
</dbReference>
<dbReference type="GO" id="GO:0030170">
    <property type="term" value="F:pyridoxal phosphate binding"/>
    <property type="evidence" value="ECO:0007669"/>
    <property type="project" value="TreeGrafter"/>
</dbReference>
<name>A0A0M0JC71_9EUKA</name>
<comment type="caution">
    <text evidence="5">The sequence shown here is derived from an EMBL/GenBank/DDBJ whole genome shotgun (WGS) entry which is preliminary data.</text>
</comment>
<reference evidence="6" key="1">
    <citation type="journal article" date="2015" name="PLoS Genet.">
        <title>Genome Sequence and Transcriptome Analyses of Chrysochromulina tobin: Metabolic Tools for Enhanced Algal Fitness in the Prominent Order Prymnesiales (Haptophyceae).</title>
        <authorList>
            <person name="Hovde B.T."/>
            <person name="Deodato C.R."/>
            <person name="Hunsperger H.M."/>
            <person name="Ryken S.A."/>
            <person name="Yost W."/>
            <person name="Jha R.K."/>
            <person name="Patterson J."/>
            <person name="Monnat R.J. Jr."/>
            <person name="Barlow S.B."/>
            <person name="Starkenburg S.R."/>
            <person name="Cattolico R.A."/>
        </authorList>
    </citation>
    <scope>NUCLEOTIDE SEQUENCE</scope>
    <source>
        <strain evidence="6">CCMP291</strain>
    </source>
</reference>
<dbReference type="Gene3D" id="3.40.50.1100">
    <property type="match status" value="1"/>
</dbReference>
<dbReference type="EMBL" id="JWZX01003118">
    <property type="protein sequence ID" value="KOO24179.1"/>
    <property type="molecule type" value="Genomic_DNA"/>
</dbReference>
<evidence type="ECO:0000256" key="2">
    <source>
        <dbReference type="ARBA" id="ARBA00010869"/>
    </source>
</evidence>
<dbReference type="GO" id="GO:0070179">
    <property type="term" value="P:D-serine biosynthetic process"/>
    <property type="evidence" value="ECO:0007669"/>
    <property type="project" value="TreeGrafter"/>
</dbReference>
<dbReference type="InterPro" id="IPR001926">
    <property type="entry name" value="TrpB-like_PALP"/>
</dbReference>
<accession>A0A0M0JC71</accession>
<dbReference type="AlphaFoldDB" id="A0A0M0JC71"/>
<dbReference type="GO" id="GO:0000287">
    <property type="term" value="F:magnesium ion binding"/>
    <property type="evidence" value="ECO:0007669"/>
    <property type="project" value="TreeGrafter"/>
</dbReference>
<dbReference type="SUPFAM" id="SSF53686">
    <property type="entry name" value="Tryptophan synthase beta subunit-like PLP-dependent enzymes"/>
    <property type="match status" value="1"/>
</dbReference>
<dbReference type="PANTHER" id="PTHR43050">
    <property type="entry name" value="SERINE / THREONINE RACEMASE FAMILY MEMBER"/>
    <property type="match status" value="1"/>
</dbReference>
<keyword evidence="3" id="KW-0663">Pyridoxal phosphate</keyword>
<dbReference type="GO" id="GO:0030378">
    <property type="term" value="F:serine racemase activity"/>
    <property type="evidence" value="ECO:0007669"/>
    <property type="project" value="TreeGrafter"/>
</dbReference>
<proteinExistence type="inferred from homology"/>
<dbReference type="PANTHER" id="PTHR43050:SF1">
    <property type="entry name" value="SERINE RACEMASE"/>
    <property type="match status" value="1"/>
</dbReference>